<dbReference type="GO" id="GO:0006629">
    <property type="term" value="P:lipid metabolic process"/>
    <property type="evidence" value="ECO:0007669"/>
    <property type="project" value="InterPro"/>
</dbReference>
<proteinExistence type="predicted"/>
<organism evidence="2 3">
    <name type="scientific">Candidatus Thiodubiliella endoseptemdiera</name>
    <dbReference type="NCBI Taxonomy" id="2738886"/>
    <lineage>
        <taxon>Bacteria</taxon>
        <taxon>Pseudomonadati</taxon>
        <taxon>Pseudomonadota</taxon>
        <taxon>Gammaproteobacteria</taxon>
        <taxon>Candidatus Pseudothioglobaceae</taxon>
        <taxon>Candidatus Thiodubiliella</taxon>
    </lineage>
</organism>
<name>A0A853F0W9_9GAMM</name>
<sequence>MPTQNNNNPITYFESALLAGDVYKDPNDRGINGWEVEGDPKDNFDSGLQIQNYQNANYLNHTVIAIAGTNGLNDWDDNTSFLTGSLSEQFQQALTHVAQTIDAAVKNSDGASQTDTFSVTGHSLGGGLAQIVAYTFGLNGVAIDAPGAGAIVANNDYQVFISSLRESYPDAFTEVADTPSVGANFTNISEQGSAMSSIGTHLGVEVKIDAVSDIQTNVGLFLMRHPTTFSLGLALTADGLIDNHSLEAALEYIEQNYEEIQQDASALQLEQFQSQLEALAHEVAQGNPIDQFTFDTATQALSPWKNGNIVDLNEQGEWFVNDPDIAFSDIGDLFDAEDAMLQELQEGWITYEEFSAFQDYVLDYSLDDYVFEPNYNFDEYTYDPIGAFYDSQSEEYDNALSIASHTGVLLDANNQALSIAQLQALDTNNDGQLSTNETTSLNLWTDLNEDGHLNTGELVNLSTLNQPIQQSDYGFYTQGNGLVATSQPNQANQANKSTILTSNNRLVFINIKSYNQGQTLKAA</sequence>
<dbReference type="AlphaFoldDB" id="A0A853F0W9"/>
<feature type="coiled-coil region" evidence="1">
    <location>
        <begin position="243"/>
        <end position="270"/>
    </location>
</feature>
<evidence type="ECO:0000256" key="1">
    <source>
        <dbReference type="SAM" id="Coils"/>
    </source>
</evidence>
<dbReference type="Pfam" id="PF26363">
    <property type="entry name" value="Phospholipase-like"/>
    <property type="match status" value="1"/>
</dbReference>
<evidence type="ECO:0000313" key="3">
    <source>
        <dbReference type="Proteomes" id="UP000568751"/>
    </source>
</evidence>
<dbReference type="SUPFAM" id="SSF53474">
    <property type="entry name" value="alpha/beta-Hydrolases"/>
    <property type="match status" value="1"/>
</dbReference>
<dbReference type="InterPro" id="IPR011992">
    <property type="entry name" value="EF-hand-dom_pair"/>
</dbReference>
<reference evidence="2 3" key="1">
    <citation type="submission" date="2020-05" db="EMBL/GenBank/DDBJ databases">
        <title>Horizontal transmission and recombination maintain forever young bacterial symbiont genomes.</title>
        <authorList>
            <person name="Russell S.L."/>
            <person name="Pepper-Tunick E."/>
            <person name="Svedberg J."/>
            <person name="Byrne A."/>
            <person name="Ruelas Castillo J."/>
            <person name="Vollmers C."/>
            <person name="Beinart R.A."/>
            <person name="Corbett-Detig R."/>
        </authorList>
    </citation>
    <scope>NUCLEOTIDE SEQUENCE [LARGE SCALE GENOMIC DNA]</scope>
    <source>
        <strain evidence="2">455</strain>
    </source>
</reference>
<protein>
    <recommendedName>
        <fullName evidence="4">Fungal lipase-like domain-containing protein</fullName>
    </recommendedName>
</protein>
<dbReference type="Proteomes" id="UP000568751">
    <property type="component" value="Unassembled WGS sequence"/>
</dbReference>
<dbReference type="Gene3D" id="3.40.50.1820">
    <property type="entry name" value="alpha/beta hydrolase"/>
    <property type="match status" value="1"/>
</dbReference>
<dbReference type="InterPro" id="IPR029058">
    <property type="entry name" value="AB_hydrolase_fold"/>
</dbReference>
<accession>A0A853F0W9</accession>
<dbReference type="EMBL" id="JACCHT010000001">
    <property type="protein sequence ID" value="NYT27206.1"/>
    <property type="molecule type" value="Genomic_DNA"/>
</dbReference>
<comment type="caution">
    <text evidence="2">The sequence shown here is derived from an EMBL/GenBank/DDBJ whole genome shotgun (WGS) entry which is preliminary data.</text>
</comment>
<keyword evidence="1" id="KW-0175">Coiled coil</keyword>
<dbReference type="SUPFAM" id="SSF47473">
    <property type="entry name" value="EF-hand"/>
    <property type="match status" value="1"/>
</dbReference>
<gene>
    <name evidence="2" type="ORF">H0A76_04480</name>
</gene>
<evidence type="ECO:0008006" key="4">
    <source>
        <dbReference type="Google" id="ProtNLM"/>
    </source>
</evidence>
<evidence type="ECO:0000313" key="2">
    <source>
        <dbReference type="EMBL" id="NYT27206.1"/>
    </source>
</evidence>